<dbReference type="Proteomes" id="UP000006671">
    <property type="component" value="Unassembled WGS sequence"/>
</dbReference>
<name>D2VMG8_NAEGR</name>
<evidence type="ECO:0000313" key="9">
    <source>
        <dbReference type="Proteomes" id="UP000006671"/>
    </source>
</evidence>
<sequence>MKLLSIMLLVLLMSTLVVVFGQQSNINNSTGVGIHVDELVEYYLGDPSDRLSKEAKILTPLDERCVGTQKSWTTASILSLILGGLGIDRLYIGHVGIGLLKLFLGLALFGFSIFRCCFTFAFDTQKFNRKNSMMWLSFVSLVTIFSFVQFLLWIIDLVRIMTNSVLDGNNCPLSYSS</sequence>
<gene>
    <name evidence="8" type="ORF">NAEGRDRAFT_80537</name>
</gene>
<feature type="transmembrane region" description="Helical" evidence="5">
    <location>
        <begin position="99"/>
        <end position="122"/>
    </location>
</feature>
<comment type="subcellular location">
    <subcellularLocation>
        <location evidence="1">Membrane</location>
        <topology evidence="1">Multi-pass membrane protein</topology>
    </subcellularLocation>
</comment>
<evidence type="ECO:0000256" key="2">
    <source>
        <dbReference type="ARBA" id="ARBA00022692"/>
    </source>
</evidence>
<dbReference type="InterPro" id="IPR007829">
    <property type="entry name" value="TM2"/>
</dbReference>
<proteinExistence type="predicted"/>
<dbReference type="InParanoid" id="D2VMG8"/>
<feature type="chain" id="PRO_5003037717" description="TM2 domain-containing protein" evidence="6">
    <location>
        <begin position="22"/>
        <end position="177"/>
    </location>
</feature>
<evidence type="ECO:0000256" key="1">
    <source>
        <dbReference type="ARBA" id="ARBA00004141"/>
    </source>
</evidence>
<dbReference type="RefSeq" id="XP_002674733.1">
    <property type="nucleotide sequence ID" value="XM_002674687.1"/>
</dbReference>
<evidence type="ECO:0000256" key="3">
    <source>
        <dbReference type="ARBA" id="ARBA00022989"/>
    </source>
</evidence>
<evidence type="ECO:0000256" key="5">
    <source>
        <dbReference type="SAM" id="Phobius"/>
    </source>
</evidence>
<dbReference type="Pfam" id="PF05154">
    <property type="entry name" value="TM2"/>
    <property type="match status" value="1"/>
</dbReference>
<keyword evidence="9" id="KW-1185">Reference proteome</keyword>
<feature type="transmembrane region" description="Helical" evidence="5">
    <location>
        <begin position="134"/>
        <end position="155"/>
    </location>
</feature>
<dbReference type="AlphaFoldDB" id="D2VMG8"/>
<dbReference type="GO" id="GO:0016020">
    <property type="term" value="C:membrane"/>
    <property type="evidence" value="ECO:0007669"/>
    <property type="project" value="UniProtKB-SubCell"/>
</dbReference>
<dbReference type="KEGG" id="ngr:NAEGRDRAFT_80537"/>
<accession>D2VMG8</accession>
<organism evidence="9">
    <name type="scientific">Naegleria gruberi</name>
    <name type="common">Amoeba</name>
    <dbReference type="NCBI Taxonomy" id="5762"/>
    <lineage>
        <taxon>Eukaryota</taxon>
        <taxon>Discoba</taxon>
        <taxon>Heterolobosea</taxon>
        <taxon>Tetramitia</taxon>
        <taxon>Eutetramitia</taxon>
        <taxon>Vahlkampfiidae</taxon>
        <taxon>Naegleria</taxon>
    </lineage>
</organism>
<keyword evidence="4 5" id="KW-0472">Membrane</keyword>
<dbReference type="VEuPathDB" id="AmoebaDB:NAEGRDRAFT_80537"/>
<keyword evidence="3 5" id="KW-1133">Transmembrane helix</keyword>
<protein>
    <recommendedName>
        <fullName evidence="7">TM2 domain-containing protein</fullName>
    </recommendedName>
</protein>
<keyword evidence="2 5" id="KW-0812">Transmembrane</keyword>
<reference evidence="8 9" key="1">
    <citation type="journal article" date="2010" name="Cell">
        <title>The genome of Naegleria gruberi illuminates early eukaryotic versatility.</title>
        <authorList>
            <person name="Fritz-Laylin L.K."/>
            <person name="Prochnik S.E."/>
            <person name="Ginger M.L."/>
            <person name="Dacks J.B."/>
            <person name="Carpenter M.L."/>
            <person name="Field M.C."/>
            <person name="Kuo A."/>
            <person name="Paredez A."/>
            <person name="Chapman J."/>
            <person name="Pham J."/>
            <person name="Shu S."/>
            <person name="Neupane R."/>
            <person name="Cipriano M."/>
            <person name="Mancuso J."/>
            <person name="Tu H."/>
            <person name="Salamov A."/>
            <person name="Lindquist E."/>
            <person name="Shapiro H."/>
            <person name="Lucas S."/>
            <person name="Grigoriev I.V."/>
            <person name="Cande W.Z."/>
            <person name="Fulton C."/>
            <person name="Rokhsar D.S."/>
            <person name="Dawson S.C."/>
        </authorList>
    </citation>
    <scope>NUCLEOTIDE SEQUENCE [LARGE SCALE GENOMIC DNA]</scope>
    <source>
        <strain evidence="8 9">NEG-M</strain>
    </source>
</reference>
<evidence type="ECO:0000313" key="8">
    <source>
        <dbReference type="EMBL" id="EFC41989.1"/>
    </source>
</evidence>
<feature type="domain" description="TM2" evidence="7">
    <location>
        <begin position="69"/>
        <end position="111"/>
    </location>
</feature>
<dbReference type="EMBL" id="GG738882">
    <property type="protein sequence ID" value="EFC41989.1"/>
    <property type="molecule type" value="Genomic_DNA"/>
</dbReference>
<evidence type="ECO:0000256" key="6">
    <source>
        <dbReference type="SAM" id="SignalP"/>
    </source>
</evidence>
<dbReference type="GeneID" id="8862676"/>
<evidence type="ECO:0000259" key="7">
    <source>
        <dbReference type="Pfam" id="PF05154"/>
    </source>
</evidence>
<evidence type="ECO:0000256" key="4">
    <source>
        <dbReference type="ARBA" id="ARBA00023136"/>
    </source>
</evidence>
<keyword evidence="6" id="KW-0732">Signal</keyword>
<feature type="signal peptide" evidence="6">
    <location>
        <begin position="1"/>
        <end position="21"/>
    </location>
</feature>
<dbReference type="OMA" id="MNDANGC"/>